<dbReference type="Pfam" id="PF17757">
    <property type="entry name" value="UvrB_inter"/>
    <property type="match status" value="1"/>
</dbReference>
<dbReference type="InterPro" id="IPR004576">
    <property type="entry name" value="Mfd"/>
</dbReference>
<keyword evidence="1 9" id="KW-0963">Cytoplasm</keyword>
<dbReference type="InterPro" id="IPR003711">
    <property type="entry name" value="CarD-like/TRCF_RID"/>
</dbReference>
<dbReference type="Pfam" id="PF00271">
    <property type="entry name" value="Helicase_C"/>
    <property type="match status" value="1"/>
</dbReference>
<evidence type="ECO:0000256" key="4">
    <source>
        <dbReference type="ARBA" id="ARBA00022801"/>
    </source>
</evidence>
<dbReference type="SUPFAM" id="SSF141259">
    <property type="entry name" value="CarD-like"/>
    <property type="match status" value="1"/>
</dbReference>
<keyword evidence="6 9" id="KW-0067">ATP-binding</keyword>
<keyword evidence="2 9" id="KW-0547">Nucleotide-binding</keyword>
<dbReference type="SMART" id="SM00487">
    <property type="entry name" value="DEXDc"/>
    <property type="match status" value="1"/>
</dbReference>
<dbReference type="Gene3D" id="2.40.10.170">
    <property type="match status" value="1"/>
</dbReference>
<dbReference type="Pfam" id="PF02559">
    <property type="entry name" value="CarD_TRCF_RID"/>
    <property type="match status" value="1"/>
</dbReference>
<dbReference type="GO" id="GO:0016787">
    <property type="term" value="F:hydrolase activity"/>
    <property type="evidence" value="ECO:0007669"/>
    <property type="project" value="UniProtKB-KW"/>
</dbReference>
<evidence type="ECO:0000259" key="10">
    <source>
        <dbReference type="PROSITE" id="PS51192"/>
    </source>
</evidence>
<comment type="function">
    <text evidence="9">Couples transcription and DNA repair by recognizing RNA polymerase (RNAP) stalled at DNA lesions. Mediates ATP-dependent release of RNAP and its truncated transcript from the DNA, and recruitment of nucleotide excision repair machinery to the damaged site.</text>
</comment>
<dbReference type="InterPro" id="IPR001650">
    <property type="entry name" value="Helicase_C-like"/>
</dbReference>
<dbReference type="InterPro" id="IPR037235">
    <property type="entry name" value="TRCF-like_C_D7"/>
</dbReference>
<dbReference type="PROSITE" id="PS51192">
    <property type="entry name" value="HELICASE_ATP_BIND_1"/>
    <property type="match status" value="1"/>
</dbReference>
<evidence type="ECO:0000256" key="3">
    <source>
        <dbReference type="ARBA" id="ARBA00022763"/>
    </source>
</evidence>
<dbReference type="EMBL" id="VBTY01000003">
    <property type="protein sequence ID" value="MDG3493081.1"/>
    <property type="molecule type" value="Genomic_DNA"/>
</dbReference>
<dbReference type="GO" id="GO:0003684">
    <property type="term" value="F:damaged DNA binding"/>
    <property type="evidence" value="ECO:0007669"/>
    <property type="project" value="InterPro"/>
</dbReference>
<gene>
    <name evidence="9 12" type="primary">mfd</name>
    <name evidence="12" type="ORF">FEV09_00760</name>
</gene>
<keyword evidence="13" id="KW-1185">Reference proteome</keyword>
<dbReference type="SMART" id="SM00982">
    <property type="entry name" value="TRCF"/>
    <property type="match status" value="1"/>
</dbReference>
<comment type="similarity">
    <text evidence="9">In the C-terminal section; belongs to the helicase family. RecG subfamily.</text>
</comment>
<dbReference type="Pfam" id="PF03461">
    <property type="entry name" value="TRCF"/>
    <property type="match status" value="1"/>
</dbReference>
<dbReference type="HAMAP" id="MF_00969">
    <property type="entry name" value="TRCF"/>
    <property type="match status" value="1"/>
</dbReference>
<keyword evidence="4 9" id="KW-0378">Hydrolase</keyword>
<dbReference type="SMART" id="SM00490">
    <property type="entry name" value="HELICc"/>
    <property type="match status" value="1"/>
</dbReference>
<dbReference type="GO" id="GO:0005737">
    <property type="term" value="C:cytoplasm"/>
    <property type="evidence" value="ECO:0007669"/>
    <property type="project" value="UniProtKB-SubCell"/>
</dbReference>
<dbReference type="InterPro" id="IPR027417">
    <property type="entry name" value="P-loop_NTPase"/>
</dbReference>
<dbReference type="EC" id="3.6.4.-" evidence="9"/>
<dbReference type="InterPro" id="IPR011545">
    <property type="entry name" value="DEAD/DEAH_box_helicase_dom"/>
</dbReference>
<evidence type="ECO:0000256" key="6">
    <source>
        <dbReference type="ARBA" id="ARBA00022840"/>
    </source>
</evidence>
<evidence type="ECO:0000313" key="13">
    <source>
        <dbReference type="Proteomes" id="UP001152872"/>
    </source>
</evidence>
<dbReference type="SUPFAM" id="SSF143517">
    <property type="entry name" value="TRCF domain-like"/>
    <property type="match status" value="1"/>
</dbReference>
<comment type="subcellular location">
    <subcellularLocation>
        <location evidence="9">Cytoplasm</location>
    </subcellularLocation>
</comment>
<name>A0A9X4RG49_9CYAN</name>
<dbReference type="AlphaFoldDB" id="A0A9X4RG49"/>
<dbReference type="InterPro" id="IPR014001">
    <property type="entry name" value="Helicase_ATP-bd"/>
</dbReference>
<dbReference type="GO" id="GO:0000716">
    <property type="term" value="P:transcription-coupled nucleotide-excision repair, DNA damage recognition"/>
    <property type="evidence" value="ECO:0007669"/>
    <property type="project" value="UniProtKB-UniRule"/>
</dbReference>
<keyword evidence="3 9" id="KW-0227">DNA damage</keyword>
<comment type="similarity">
    <text evidence="9">In the N-terminal section; belongs to the UvrB family.</text>
</comment>
<proteinExistence type="inferred from homology"/>
<dbReference type="SUPFAM" id="SSF52540">
    <property type="entry name" value="P-loop containing nucleoside triphosphate hydrolases"/>
    <property type="match status" value="3"/>
</dbReference>
<dbReference type="PROSITE" id="PS51194">
    <property type="entry name" value="HELICASE_CTER"/>
    <property type="match status" value="1"/>
</dbReference>
<evidence type="ECO:0000256" key="8">
    <source>
        <dbReference type="ARBA" id="ARBA00023204"/>
    </source>
</evidence>
<feature type="domain" description="Helicase ATP-binding" evidence="10">
    <location>
        <begin position="586"/>
        <end position="747"/>
    </location>
</feature>
<dbReference type="Proteomes" id="UP001152872">
    <property type="component" value="Unassembled WGS sequence"/>
</dbReference>
<evidence type="ECO:0000313" key="12">
    <source>
        <dbReference type="EMBL" id="MDG3493081.1"/>
    </source>
</evidence>
<feature type="domain" description="Helicase C-terminal" evidence="11">
    <location>
        <begin position="772"/>
        <end position="924"/>
    </location>
</feature>
<keyword evidence="7 9" id="KW-0238">DNA-binding</keyword>
<dbReference type="InterPro" id="IPR041471">
    <property type="entry name" value="UvrB_inter"/>
</dbReference>
<evidence type="ECO:0000259" key="11">
    <source>
        <dbReference type="PROSITE" id="PS51194"/>
    </source>
</evidence>
<protein>
    <recommendedName>
        <fullName evidence="9">Transcription-repair-coupling factor</fullName>
        <shortName evidence="9">TRCF</shortName>
        <ecNumber evidence="9">3.6.4.-</ecNumber>
    </recommendedName>
</protein>
<dbReference type="Pfam" id="PF00270">
    <property type="entry name" value="DEAD"/>
    <property type="match status" value="1"/>
</dbReference>
<evidence type="ECO:0000256" key="7">
    <source>
        <dbReference type="ARBA" id="ARBA00023125"/>
    </source>
</evidence>
<dbReference type="CDD" id="cd17991">
    <property type="entry name" value="DEXHc_TRCF"/>
    <property type="match status" value="1"/>
</dbReference>
<reference evidence="12" key="1">
    <citation type="submission" date="2019-05" db="EMBL/GenBank/DDBJ databases">
        <title>Whole genome sequencing of Pseudanabaena catenata USMAC16.</title>
        <authorList>
            <person name="Khan Z."/>
            <person name="Omar W.M."/>
            <person name="Convey P."/>
            <person name="Merican F."/>
            <person name="Najimudin N."/>
        </authorList>
    </citation>
    <scope>NUCLEOTIDE SEQUENCE</scope>
    <source>
        <strain evidence="12">USMAC16</strain>
    </source>
</reference>
<organism evidence="12 13">
    <name type="scientific">Pseudanabaena catenata USMAC16</name>
    <dbReference type="NCBI Taxonomy" id="1855837"/>
    <lineage>
        <taxon>Bacteria</taxon>
        <taxon>Bacillati</taxon>
        <taxon>Cyanobacteriota</taxon>
        <taxon>Cyanophyceae</taxon>
        <taxon>Pseudanabaenales</taxon>
        <taxon>Pseudanabaenaceae</taxon>
        <taxon>Pseudanabaena</taxon>
    </lineage>
</organism>
<dbReference type="InterPro" id="IPR005118">
    <property type="entry name" value="TRCF_C"/>
</dbReference>
<dbReference type="GO" id="GO:0006355">
    <property type="term" value="P:regulation of DNA-templated transcription"/>
    <property type="evidence" value="ECO:0007669"/>
    <property type="project" value="UniProtKB-UniRule"/>
</dbReference>
<dbReference type="PANTHER" id="PTHR47964">
    <property type="entry name" value="ATP-DEPENDENT DNA HELICASE HOMOLOG RECG, CHLOROPLASTIC"/>
    <property type="match status" value="1"/>
</dbReference>
<dbReference type="Gene3D" id="3.30.2060.10">
    <property type="entry name" value="Penicillin-binding protein 1b domain"/>
    <property type="match status" value="1"/>
</dbReference>
<evidence type="ECO:0000256" key="5">
    <source>
        <dbReference type="ARBA" id="ARBA00022806"/>
    </source>
</evidence>
<dbReference type="Gene3D" id="3.90.1150.50">
    <property type="entry name" value="Transcription-repair-coupling factor, D7 domain"/>
    <property type="match status" value="1"/>
</dbReference>
<evidence type="ECO:0000256" key="2">
    <source>
        <dbReference type="ARBA" id="ARBA00022741"/>
    </source>
</evidence>
<keyword evidence="8 9" id="KW-0234">DNA repair</keyword>
<evidence type="ECO:0000256" key="9">
    <source>
        <dbReference type="HAMAP-Rule" id="MF_00969"/>
    </source>
</evidence>
<dbReference type="PANTHER" id="PTHR47964:SF1">
    <property type="entry name" value="ATP-DEPENDENT DNA HELICASE HOMOLOG RECG, CHLOROPLASTIC"/>
    <property type="match status" value="1"/>
</dbReference>
<comment type="caution">
    <text evidence="12">The sequence shown here is derived from an EMBL/GenBank/DDBJ whole genome shotgun (WGS) entry which is preliminary data.</text>
</comment>
<dbReference type="InterPro" id="IPR036101">
    <property type="entry name" value="CarD-like/TRCF_RID_sf"/>
</dbReference>
<dbReference type="GO" id="GO:0003678">
    <property type="term" value="F:DNA helicase activity"/>
    <property type="evidence" value="ECO:0007669"/>
    <property type="project" value="TreeGrafter"/>
</dbReference>
<dbReference type="InterPro" id="IPR047112">
    <property type="entry name" value="RecG/Mfd"/>
</dbReference>
<evidence type="ECO:0000256" key="1">
    <source>
        <dbReference type="ARBA" id="ARBA00022490"/>
    </source>
</evidence>
<keyword evidence="5" id="KW-0347">Helicase</keyword>
<dbReference type="NCBIfam" id="TIGR00580">
    <property type="entry name" value="mfd"/>
    <property type="match status" value="1"/>
</dbReference>
<sequence length="1113" mass="125651">MTFTSALENIARSTIATKIGEKLKTAKSISLSGLSRLGKGLISTHLCQQQTKPLLIVTATVEEATRWALQLQSMSWRVYLYQPLDTFPYEPAQIDLETAWTRIEILAELLAKPQPNLAIATTINALQPHLPSTQVFQKHSIYLNIGDSQSVKLLAEALARLGYAEVKEVKESKQWSRKGFSFEVFPVNRNQPVRLSCNRGTVEKIREFDPTNPKSFTDLSNLAIAPIDLHEFVSAHKATLLHYLPKNFIVAIDEPEQCQSYGDHWYEAADELYQNQYPQADTLKLHWDFAKCMTEIKKFQMLQLTERSLKPKANIFDFTSTSIPIIPHQFDQIASLIREYLKSEYQVTLISAQPLRVATLLKEYDCIANFVSDPDDLQSIARIQKAGKPVILKYSGLMEMQGFVLPSCKLALLTDRELFGQQLLAAPTFVHPSRMNRAKSVNPDELNVGDYVVHRKYGIGKFTRFETIEVKGEKQPHYIVEFADGKTAVAIAQENEKILSRYRSASNKPPKLNSIANTKAWDNALSKCQKEIYKLARDLLQLYVRRANLVGYAFPPDTDWQQEMEDSFPYQLTPDQVKAVQDVKQDMESDRPMDRLVCGDVGFGKTEVAVRAIFKAICAGKQVALLAPTTILAQQHFHTLQTRFAAYPFTVEIVNRFRPAKERKQVLQHVADGKVQVIVGTHQLLSKDVEFHDLGLLVIDEEQRFGTLQKEKIKAMKGDVDLLTLSATPIPRTLYAALSGVREMSVIATPPPSRRSIQTHLSAYDASLVKTAIRHELDRGGQVFYVVPRIEGIEAIADSLRLMLPNVRLAIAHGQMQESELEAAMVAFNNNEADILLCTTIIESGLDIPRVNTIVIEDAHKLGLAQLYQLRGRVGRAGIQAHAYLLYPPNLELTDAAKKRLDAIQEFSQLGSGYQLAMRDMEIRGLGDLLGEEQSGQADVIGFALYMDLLQEYINELRGKILPEVADTELQLPRLVAFIPDSYIEDNETKINAYLTLAKVKSKEEILKLAAVWEGLYGALPEETQVLLRVMELKLVARQVGVFRIYSSEDGRDLFLDSKLTDSLWELLHAKIPIEFYYRFSFEKGRIKITSLALLPGDKQVHFLIEWLGCFLK</sequence>
<dbReference type="GO" id="GO:0005524">
    <property type="term" value="F:ATP binding"/>
    <property type="evidence" value="ECO:0007669"/>
    <property type="project" value="UniProtKB-UniRule"/>
</dbReference>
<dbReference type="Gene3D" id="3.40.50.300">
    <property type="entry name" value="P-loop containing nucleotide triphosphate hydrolases"/>
    <property type="match status" value="2"/>
</dbReference>
<accession>A0A9X4RG49</accession>
<dbReference type="RefSeq" id="WP_009625113.1">
    <property type="nucleotide sequence ID" value="NZ_VBTY01000003.1"/>
</dbReference>
<dbReference type="SMART" id="SM01058">
    <property type="entry name" value="CarD_TRCF"/>
    <property type="match status" value="1"/>
</dbReference>